<reference evidence="1" key="1">
    <citation type="journal article" date="2009" name="PLoS Genet.">
        <title>Sequencing, mapping, and analysis of 27,455 maize full-length cDNAs.</title>
        <authorList>
            <person name="Soderlund C."/>
            <person name="Descour A."/>
            <person name="Kudrna D."/>
            <person name="Bomhoff M."/>
            <person name="Boyd L."/>
            <person name="Currie J."/>
            <person name="Angelova A."/>
            <person name="Collura K."/>
            <person name="Wissotski M."/>
            <person name="Ashley E."/>
            <person name="Morrow D."/>
            <person name="Fernandes J."/>
            <person name="Walbot V."/>
            <person name="Yu Y."/>
        </authorList>
    </citation>
    <scope>NUCLEOTIDE SEQUENCE</scope>
    <source>
        <strain evidence="1">B73</strain>
    </source>
</reference>
<evidence type="ECO:0000313" key="1">
    <source>
        <dbReference type="EMBL" id="ACR35531.1"/>
    </source>
</evidence>
<proteinExistence type="evidence at transcript level"/>
<accession>C4J2Y1</accession>
<organism evidence="1">
    <name type="scientific">Zea mays</name>
    <name type="common">Maize</name>
    <dbReference type="NCBI Taxonomy" id="4577"/>
    <lineage>
        <taxon>Eukaryota</taxon>
        <taxon>Viridiplantae</taxon>
        <taxon>Streptophyta</taxon>
        <taxon>Embryophyta</taxon>
        <taxon>Tracheophyta</taxon>
        <taxon>Spermatophyta</taxon>
        <taxon>Magnoliopsida</taxon>
        <taxon>Liliopsida</taxon>
        <taxon>Poales</taxon>
        <taxon>Poaceae</taxon>
        <taxon>PACMAD clade</taxon>
        <taxon>Panicoideae</taxon>
        <taxon>Andropogonodae</taxon>
        <taxon>Andropogoneae</taxon>
        <taxon>Tripsacinae</taxon>
        <taxon>Zea</taxon>
    </lineage>
</organism>
<reference evidence="1" key="2">
    <citation type="submission" date="2012-06" db="EMBL/GenBank/DDBJ databases">
        <authorList>
            <person name="Yu Y."/>
            <person name="Currie J."/>
            <person name="Lomeli R."/>
            <person name="Angelova A."/>
            <person name="Collura K."/>
            <person name="Wissotski M."/>
            <person name="Campos D."/>
            <person name="Kudrna D."/>
            <person name="Golser W."/>
            <person name="Ashely E."/>
            <person name="Descour A."/>
            <person name="Fernandes J."/>
            <person name="Soderlund C."/>
            <person name="Walbot V."/>
        </authorList>
    </citation>
    <scope>NUCLEOTIDE SEQUENCE</scope>
    <source>
        <strain evidence="1">B73</strain>
    </source>
</reference>
<sequence length="85" mass="9797">MCACDSCGRRSYLHASLNAVLFIRRSWHIYYRVCLRELVGPNQTEHVAVHVDSHGFDRIGRIIGRWYSHLITSTMIDDCNICISS</sequence>
<name>C4J2Y1_MAIZE</name>
<protein>
    <submittedName>
        <fullName evidence="1">Uncharacterized protein</fullName>
    </submittedName>
</protein>
<dbReference type="EMBL" id="BT085178">
    <property type="protein sequence ID" value="ACR35531.1"/>
    <property type="molecule type" value="mRNA"/>
</dbReference>
<dbReference type="AlphaFoldDB" id="C4J2Y1"/>